<dbReference type="PANTHER" id="PTHR28255:SF1">
    <property type="entry name" value="UPF0303 PROTEIN YBR137W"/>
    <property type="match status" value="1"/>
</dbReference>
<dbReference type="GO" id="GO:0006620">
    <property type="term" value="P:post-translational protein targeting to endoplasmic reticulum membrane"/>
    <property type="evidence" value="ECO:0007669"/>
    <property type="project" value="TreeGrafter"/>
</dbReference>
<dbReference type="InterPro" id="IPR010371">
    <property type="entry name" value="YBR137W-like"/>
</dbReference>
<keyword evidence="3" id="KW-1185">Reference proteome</keyword>
<dbReference type="InterPro" id="IPR038084">
    <property type="entry name" value="PduO/GlcC-like_sf"/>
</dbReference>
<protein>
    <submittedName>
        <fullName evidence="2">Uncharacterized protein</fullName>
    </submittedName>
</protein>
<sequence length="199" mass="21040">MPPAAADLATQALAEEMKYRFPSFSASDAVALVASSRHLKGKGLVISIQTIGGHVLFACTVGDLGNGIGDVSMDSWACLEGMINTVKRTGHSSFYVEKGMSALGKSTTGIPGDPFPVNGGAFPIWMENAPCCPIAVVACYSGSSQEDHALVASTVRDYLTKLRRNSEEPAPSMPEPEQPVPVGLRNNSKVKLGDRLINF</sequence>
<dbReference type="InterPro" id="IPR005624">
    <property type="entry name" value="PduO/GlcC-like"/>
</dbReference>
<evidence type="ECO:0000313" key="3">
    <source>
        <dbReference type="Proteomes" id="UP000053424"/>
    </source>
</evidence>
<accession>A0A0C3CPV5</accession>
<dbReference type="OrthoDB" id="2209940at2759"/>
<organism evidence="2 3">
    <name type="scientific">Hebeloma cylindrosporum</name>
    <dbReference type="NCBI Taxonomy" id="76867"/>
    <lineage>
        <taxon>Eukaryota</taxon>
        <taxon>Fungi</taxon>
        <taxon>Dikarya</taxon>
        <taxon>Basidiomycota</taxon>
        <taxon>Agaricomycotina</taxon>
        <taxon>Agaricomycetes</taxon>
        <taxon>Agaricomycetidae</taxon>
        <taxon>Agaricales</taxon>
        <taxon>Agaricineae</taxon>
        <taxon>Hymenogastraceae</taxon>
        <taxon>Hebeloma</taxon>
    </lineage>
</organism>
<feature type="region of interest" description="Disordered" evidence="1">
    <location>
        <begin position="164"/>
        <end position="185"/>
    </location>
</feature>
<dbReference type="PANTHER" id="PTHR28255">
    <property type="match status" value="1"/>
</dbReference>
<dbReference type="AlphaFoldDB" id="A0A0C3CPV5"/>
<dbReference type="EMBL" id="KN831771">
    <property type="protein sequence ID" value="KIM45906.1"/>
    <property type="molecule type" value="Genomic_DNA"/>
</dbReference>
<dbReference type="HOGENOM" id="CLU_101036_0_0_1"/>
<gene>
    <name evidence="2" type="ORF">M413DRAFT_440953</name>
</gene>
<dbReference type="Proteomes" id="UP000053424">
    <property type="component" value="Unassembled WGS sequence"/>
</dbReference>
<name>A0A0C3CPV5_HEBCY</name>
<evidence type="ECO:0000313" key="2">
    <source>
        <dbReference type="EMBL" id="KIM45906.1"/>
    </source>
</evidence>
<dbReference type="Gene3D" id="3.30.450.150">
    <property type="entry name" value="Haem-degrading domain"/>
    <property type="match status" value="1"/>
</dbReference>
<dbReference type="Pfam" id="PF03928">
    <property type="entry name" value="HbpS-like"/>
    <property type="match status" value="1"/>
</dbReference>
<dbReference type="STRING" id="686832.A0A0C3CPV5"/>
<dbReference type="GO" id="GO:0072380">
    <property type="term" value="C:TRC complex"/>
    <property type="evidence" value="ECO:0007669"/>
    <property type="project" value="TreeGrafter"/>
</dbReference>
<proteinExistence type="predicted"/>
<reference evidence="2 3" key="1">
    <citation type="submission" date="2014-04" db="EMBL/GenBank/DDBJ databases">
        <authorList>
            <consortium name="DOE Joint Genome Institute"/>
            <person name="Kuo A."/>
            <person name="Gay G."/>
            <person name="Dore J."/>
            <person name="Kohler A."/>
            <person name="Nagy L.G."/>
            <person name="Floudas D."/>
            <person name="Copeland A."/>
            <person name="Barry K.W."/>
            <person name="Cichocki N."/>
            <person name="Veneault-Fourrey C."/>
            <person name="LaButti K."/>
            <person name="Lindquist E.A."/>
            <person name="Lipzen A."/>
            <person name="Lundell T."/>
            <person name="Morin E."/>
            <person name="Murat C."/>
            <person name="Sun H."/>
            <person name="Tunlid A."/>
            <person name="Henrissat B."/>
            <person name="Grigoriev I.V."/>
            <person name="Hibbett D.S."/>
            <person name="Martin F."/>
            <person name="Nordberg H.P."/>
            <person name="Cantor M.N."/>
            <person name="Hua S.X."/>
        </authorList>
    </citation>
    <scope>NUCLEOTIDE SEQUENCE [LARGE SCALE GENOMIC DNA]</scope>
    <source>
        <strain evidence="3">h7</strain>
    </source>
</reference>
<reference evidence="3" key="2">
    <citation type="submission" date="2015-01" db="EMBL/GenBank/DDBJ databases">
        <title>Evolutionary Origins and Diversification of the Mycorrhizal Mutualists.</title>
        <authorList>
            <consortium name="DOE Joint Genome Institute"/>
            <consortium name="Mycorrhizal Genomics Consortium"/>
            <person name="Kohler A."/>
            <person name="Kuo A."/>
            <person name="Nagy L.G."/>
            <person name="Floudas D."/>
            <person name="Copeland A."/>
            <person name="Barry K.W."/>
            <person name="Cichocki N."/>
            <person name="Veneault-Fourrey C."/>
            <person name="LaButti K."/>
            <person name="Lindquist E.A."/>
            <person name="Lipzen A."/>
            <person name="Lundell T."/>
            <person name="Morin E."/>
            <person name="Murat C."/>
            <person name="Riley R."/>
            <person name="Ohm R."/>
            <person name="Sun H."/>
            <person name="Tunlid A."/>
            <person name="Henrissat B."/>
            <person name="Grigoriev I.V."/>
            <person name="Hibbett D.S."/>
            <person name="Martin F."/>
        </authorList>
    </citation>
    <scope>NUCLEOTIDE SEQUENCE [LARGE SCALE GENOMIC DNA]</scope>
    <source>
        <strain evidence="3">h7</strain>
    </source>
</reference>
<evidence type="ECO:0000256" key="1">
    <source>
        <dbReference type="SAM" id="MobiDB-lite"/>
    </source>
</evidence>